<dbReference type="PANTHER" id="PTHR36508:SF1">
    <property type="entry name" value="PROTEIN SLYX"/>
    <property type="match status" value="1"/>
</dbReference>
<dbReference type="PATRIC" id="fig|1300342.3.peg.1156"/>
<comment type="similarity">
    <text evidence="1">Belongs to the SlyX family.</text>
</comment>
<dbReference type="HAMAP" id="MF_00715">
    <property type="entry name" value="SlyX"/>
    <property type="match status" value="1"/>
</dbReference>
<evidence type="ECO:0000256" key="2">
    <source>
        <dbReference type="SAM" id="Coils"/>
    </source>
</evidence>
<evidence type="ECO:0000256" key="1">
    <source>
        <dbReference type="HAMAP-Rule" id="MF_00715"/>
    </source>
</evidence>
<dbReference type="KEGG" id="dko:I596_1185"/>
<dbReference type="Proteomes" id="UP000076830">
    <property type="component" value="Chromosome"/>
</dbReference>
<dbReference type="PANTHER" id="PTHR36508">
    <property type="entry name" value="PROTEIN SLYX"/>
    <property type="match status" value="1"/>
</dbReference>
<sequence length="71" mass="8145">MMASFEERLTELEVRLAFIDDTVNALNGVVADQDRRVQQLSDELERLRAELLGVRSALSHDIRDEPPPPHY</sequence>
<evidence type="ECO:0000313" key="4">
    <source>
        <dbReference type="Proteomes" id="UP000076830"/>
    </source>
</evidence>
<keyword evidence="4" id="KW-1185">Reference proteome</keyword>
<dbReference type="EMBL" id="CP015249">
    <property type="protein sequence ID" value="ANB17215.1"/>
    <property type="molecule type" value="Genomic_DNA"/>
</dbReference>
<name>A0A160DSH2_9GAMM</name>
<organism evidence="3 4">
    <name type="scientific">Dokdonella koreensis DS-123</name>
    <dbReference type="NCBI Taxonomy" id="1300342"/>
    <lineage>
        <taxon>Bacteria</taxon>
        <taxon>Pseudomonadati</taxon>
        <taxon>Pseudomonadota</taxon>
        <taxon>Gammaproteobacteria</taxon>
        <taxon>Lysobacterales</taxon>
        <taxon>Rhodanobacteraceae</taxon>
        <taxon>Dokdonella</taxon>
    </lineage>
</organism>
<dbReference type="Gene3D" id="1.20.5.300">
    <property type="match status" value="1"/>
</dbReference>
<protein>
    <recommendedName>
        <fullName evidence="1">Protein SlyX homolog</fullName>
    </recommendedName>
</protein>
<reference evidence="3 4" key="1">
    <citation type="submission" date="2016-04" db="EMBL/GenBank/DDBJ databases">
        <title>Complete genome sequence of Dokdonella koreensis DS-123T.</title>
        <authorList>
            <person name="Kim J.F."/>
            <person name="Lee H."/>
            <person name="Kwak M.-J."/>
        </authorList>
    </citation>
    <scope>NUCLEOTIDE SEQUENCE [LARGE SCALE GENOMIC DNA]</scope>
    <source>
        <strain evidence="3 4">DS-123</strain>
    </source>
</reference>
<dbReference type="RefSeq" id="WP_067645274.1">
    <property type="nucleotide sequence ID" value="NZ_CP015249.1"/>
</dbReference>
<dbReference type="STRING" id="1300342.I596_1185"/>
<keyword evidence="2" id="KW-0175">Coiled coil</keyword>
<dbReference type="Pfam" id="PF04102">
    <property type="entry name" value="SlyX"/>
    <property type="match status" value="1"/>
</dbReference>
<feature type="coiled-coil region" evidence="2">
    <location>
        <begin position="2"/>
        <end position="57"/>
    </location>
</feature>
<accession>A0A160DSH2</accession>
<gene>
    <name evidence="1" type="primary">slyX</name>
    <name evidence="3" type="ORF">I596_1185</name>
</gene>
<dbReference type="InterPro" id="IPR007236">
    <property type="entry name" value="SlyX"/>
</dbReference>
<dbReference type="AlphaFoldDB" id="A0A160DSH2"/>
<evidence type="ECO:0000313" key="3">
    <source>
        <dbReference type="EMBL" id="ANB17215.1"/>
    </source>
</evidence>
<proteinExistence type="inferred from homology"/>